<accession>A0A4Y9JA47</accession>
<gene>
    <name evidence="1" type="ORF">E4T82_05360</name>
</gene>
<dbReference type="AlphaFoldDB" id="A0A4Y9JA47"/>
<dbReference type="Proteomes" id="UP000297253">
    <property type="component" value="Unassembled WGS sequence"/>
</dbReference>
<protein>
    <submittedName>
        <fullName evidence="1">Uncharacterized protein</fullName>
    </submittedName>
</protein>
<dbReference type="RefSeq" id="WP_135181840.1">
    <property type="nucleotide sequence ID" value="NZ_JADGKZ010000006.1"/>
</dbReference>
<dbReference type="EMBL" id="SPPD01000006">
    <property type="protein sequence ID" value="TFU97893.1"/>
    <property type="molecule type" value="Genomic_DNA"/>
</dbReference>
<sequence length="69" mass="8200">MRKYLEYAKAYLEEELVLCDNPYLDVENLDGEWVEIDHPKFVRGRHNSPHYRASIAHDLQEAKDLLERG</sequence>
<evidence type="ECO:0000313" key="1">
    <source>
        <dbReference type="EMBL" id="TFU97893.1"/>
    </source>
</evidence>
<organism evidence="1 2">
    <name type="scientific">Streptococcus cuniculi</name>
    <dbReference type="NCBI Taxonomy" id="1432788"/>
    <lineage>
        <taxon>Bacteria</taxon>
        <taxon>Bacillati</taxon>
        <taxon>Bacillota</taxon>
        <taxon>Bacilli</taxon>
        <taxon>Lactobacillales</taxon>
        <taxon>Streptococcaceae</taxon>
        <taxon>Streptococcus</taxon>
    </lineage>
</organism>
<reference evidence="1 2" key="1">
    <citation type="submission" date="2019-03" db="EMBL/GenBank/DDBJ databases">
        <title>Diversity of the mouse oral microbiome.</title>
        <authorList>
            <person name="Joseph S."/>
            <person name="Aduse-Opoku J."/>
            <person name="Curtis M."/>
            <person name="Wade W."/>
            <person name="Hashim A."/>
        </authorList>
    </citation>
    <scope>NUCLEOTIDE SEQUENCE [LARGE SCALE GENOMIC DNA]</scope>
    <source>
        <strain evidence="1 2">WM131</strain>
    </source>
</reference>
<proteinExistence type="predicted"/>
<name>A0A4Y9JA47_9STRE</name>
<evidence type="ECO:0000313" key="2">
    <source>
        <dbReference type="Proteomes" id="UP000297253"/>
    </source>
</evidence>
<dbReference type="OrthoDB" id="9899224at2"/>
<comment type="caution">
    <text evidence="1">The sequence shown here is derived from an EMBL/GenBank/DDBJ whole genome shotgun (WGS) entry which is preliminary data.</text>
</comment>